<reference evidence="2" key="1">
    <citation type="submission" date="2024-06" db="EMBL/GenBank/DDBJ databases">
        <authorList>
            <person name="Ashkenazi R."/>
            <person name="Lipszyc R.R."/>
            <person name="Braunstein R."/>
            <person name="Yerushalmy O."/>
            <person name="Alkalay-Oren S."/>
            <person name="Coppenhagn-Glazer S."/>
            <person name="Hazan R."/>
        </authorList>
    </citation>
    <scope>NUCLEOTIDE SEQUENCE</scope>
</reference>
<keyword evidence="1" id="KW-0812">Transmembrane</keyword>
<sequence length="32" mass="3801">MFNTQTNVVIVLFSPLHYIIYHNFCSIFIIVL</sequence>
<name>A0AAU8GV44_9VIRU</name>
<accession>A0AAU8GV44</accession>
<keyword evidence="1" id="KW-0472">Membrane</keyword>
<dbReference type="EMBL" id="PP931174">
    <property type="protein sequence ID" value="XCH45070.1"/>
    <property type="molecule type" value="Genomic_DNA"/>
</dbReference>
<evidence type="ECO:0000313" key="2">
    <source>
        <dbReference type="EMBL" id="XCH45070.1"/>
    </source>
</evidence>
<organism evidence="2">
    <name type="scientific">Mammaliicoccus phage MSShimriz1</name>
    <dbReference type="NCBI Taxonomy" id="3230127"/>
    <lineage>
        <taxon>Viruses</taxon>
    </lineage>
</organism>
<keyword evidence="1" id="KW-1133">Transmembrane helix</keyword>
<proteinExistence type="predicted"/>
<protein>
    <submittedName>
        <fullName evidence="2">Uncharacterized protein</fullName>
    </submittedName>
</protein>
<feature type="transmembrane region" description="Helical" evidence="1">
    <location>
        <begin position="6"/>
        <end position="31"/>
    </location>
</feature>
<evidence type="ECO:0000256" key="1">
    <source>
        <dbReference type="SAM" id="Phobius"/>
    </source>
</evidence>